<keyword evidence="1" id="KW-0677">Repeat</keyword>
<dbReference type="InterPro" id="IPR008615">
    <property type="entry name" value="FNIP"/>
</dbReference>
<dbReference type="AlphaFoldDB" id="A0AAN7YZ09"/>
<reference evidence="2 3" key="1">
    <citation type="submission" date="2023-11" db="EMBL/GenBank/DDBJ databases">
        <title>Dfirmibasis_genome.</title>
        <authorList>
            <person name="Edelbroek B."/>
            <person name="Kjellin J."/>
            <person name="Jerlstrom-Hultqvist J."/>
            <person name="Soderbom F."/>
        </authorList>
    </citation>
    <scope>NUCLEOTIDE SEQUENCE [LARGE SCALE GENOMIC DNA]</scope>
    <source>
        <strain evidence="2 3">TNS-C-14</strain>
    </source>
</reference>
<gene>
    <name evidence="2" type="ORF">RB653_005178</name>
</gene>
<dbReference type="InterPro" id="IPR051251">
    <property type="entry name" value="STK_FNIP-Repeat"/>
</dbReference>
<keyword evidence="3" id="KW-1185">Reference proteome</keyword>
<dbReference type="EMBL" id="JAVFKY010000001">
    <property type="protein sequence ID" value="KAK5583581.1"/>
    <property type="molecule type" value="Genomic_DNA"/>
</dbReference>
<dbReference type="Proteomes" id="UP001344447">
    <property type="component" value="Unassembled WGS sequence"/>
</dbReference>
<evidence type="ECO:0008006" key="4">
    <source>
        <dbReference type="Google" id="ProtNLM"/>
    </source>
</evidence>
<sequence length="228" mass="25284">MLEMNKLKLLNYHNLQHCFPRCGIKSNKVLELITYLDFKNISITIPLGKLPNTIKKIKFDRMHDCELLPESLPDGLLDLTLCKSKFQLFEIPKSVTNLSFSDQFNNDIIPDLGGYNCYLEPGALPKSIKTLKFGREYNKEFSKGPIPDSVINLTLSHIKFNSGGGGGGGTTSDSIIPSSVINLSFQDNSNKPIEMGILQSVSLETLKFGRNFNSTIAPLSIPSSLKKT</sequence>
<evidence type="ECO:0000313" key="3">
    <source>
        <dbReference type="Proteomes" id="UP001344447"/>
    </source>
</evidence>
<comment type="caution">
    <text evidence="2">The sequence shown here is derived from an EMBL/GenBank/DDBJ whole genome shotgun (WGS) entry which is preliminary data.</text>
</comment>
<dbReference type="PANTHER" id="PTHR32134">
    <property type="entry name" value="FNIP REPEAT-CONTAINING PROTEIN"/>
    <property type="match status" value="1"/>
</dbReference>
<accession>A0AAN7YZ09</accession>
<proteinExistence type="predicted"/>
<dbReference type="PANTHER" id="PTHR32134:SF169">
    <property type="entry name" value="FNIP REPEAT-CONTAINING PROTEIN-RELATED"/>
    <property type="match status" value="1"/>
</dbReference>
<evidence type="ECO:0000256" key="1">
    <source>
        <dbReference type="ARBA" id="ARBA00022737"/>
    </source>
</evidence>
<dbReference type="Pfam" id="PF05725">
    <property type="entry name" value="FNIP"/>
    <property type="match status" value="3"/>
</dbReference>
<name>A0AAN7YZ09_9MYCE</name>
<evidence type="ECO:0000313" key="2">
    <source>
        <dbReference type="EMBL" id="KAK5583581.1"/>
    </source>
</evidence>
<organism evidence="2 3">
    <name type="scientific">Dictyostelium firmibasis</name>
    <dbReference type="NCBI Taxonomy" id="79012"/>
    <lineage>
        <taxon>Eukaryota</taxon>
        <taxon>Amoebozoa</taxon>
        <taxon>Evosea</taxon>
        <taxon>Eumycetozoa</taxon>
        <taxon>Dictyostelia</taxon>
        <taxon>Dictyosteliales</taxon>
        <taxon>Dictyosteliaceae</taxon>
        <taxon>Dictyostelium</taxon>
    </lineage>
</organism>
<protein>
    <recommendedName>
        <fullName evidence="4">FNIP repeat-containing protein</fullName>
    </recommendedName>
</protein>